<sequence length="516" mass="57137">MPNCTIGNNCNIGQNVVISPEVVLGNNVKVQNNVSIYTGVICEDDVFLGPSMVFTNVINPRSAVNRRGQYAKTIVKKGVSIGANATIVCGNDLGEYCFIGAGTVVTKYVPPYALIVGNPGKQIGWISEYGHRLHFDKNGMAICEESGEKYLLENNQMVDLKGQYEGIKKEVLQNLNEVLDTGAFINGPLVKQFANDMESYLDAKIVIPCANGTDALQIAMMALGLKSGDEVIVPAFTYVATAEVIALLQLTPVMVDVDPDTFNLTADIVEKAITPKTKLIVPVHLYGQCAEMEGIMKLAEKHNIWVVEDNAQAIGADYSFSDGRKVKSGVIGHIGCTSFYPSKNLGAYGDGGAIFTNDEELGKKIQMIANHGQSARYYHDYIGCNSRLDSMQAAVLIPKLKRLDQYAKSRNQVADYYDNAFKGVKELQTPKRFENSTHVFHQYTLRVLNGKRDELKKYLDEKGIPNMIYYPVPLYDQKAFKSPVNDHLKLENTEILCQQVISLPIHTEMNEEQMEY</sequence>
<evidence type="ECO:0000256" key="2">
    <source>
        <dbReference type="ARBA" id="ARBA00037999"/>
    </source>
</evidence>
<dbReference type="Gene3D" id="3.90.1150.10">
    <property type="entry name" value="Aspartate Aminotransferase, domain 1"/>
    <property type="match status" value="1"/>
</dbReference>
<evidence type="ECO:0000313" key="3">
    <source>
        <dbReference type="EMBL" id="CAD7235438.1"/>
    </source>
</evidence>
<proteinExistence type="inferred from homology"/>
<dbReference type="PANTHER" id="PTHR30244:SF36">
    <property type="entry name" value="3-OXO-GLUCOSE-6-PHOSPHATE:GLUTAMATE AMINOTRANSFERASE"/>
    <property type="match status" value="1"/>
</dbReference>
<dbReference type="Gene3D" id="3.40.640.10">
    <property type="entry name" value="Type I PLP-dependent aspartate aminotransferase-like (Major domain)"/>
    <property type="match status" value="1"/>
</dbReference>
<organism evidence="3">
    <name type="scientific">Cyprideis torosa</name>
    <dbReference type="NCBI Taxonomy" id="163714"/>
    <lineage>
        <taxon>Eukaryota</taxon>
        <taxon>Metazoa</taxon>
        <taxon>Ecdysozoa</taxon>
        <taxon>Arthropoda</taxon>
        <taxon>Crustacea</taxon>
        <taxon>Oligostraca</taxon>
        <taxon>Ostracoda</taxon>
        <taxon>Podocopa</taxon>
        <taxon>Podocopida</taxon>
        <taxon>Cytherocopina</taxon>
        <taxon>Cytheroidea</taxon>
        <taxon>Cytherideidae</taxon>
        <taxon>Cyprideis</taxon>
    </lineage>
</organism>
<dbReference type="SUPFAM" id="SSF51161">
    <property type="entry name" value="Trimeric LpxA-like enzymes"/>
    <property type="match status" value="1"/>
</dbReference>
<accession>A0A7R8WUZ2</accession>
<dbReference type="GO" id="GO:0030170">
    <property type="term" value="F:pyridoxal phosphate binding"/>
    <property type="evidence" value="ECO:0007669"/>
    <property type="project" value="TreeGrafter"/>
</dbReference>
<dbReference type="PANTHER" id="PTHR30244">
    <property type="entry name" value="TRANSAMINASE"/>
    <property type="match status" value="1"/>
</dbReference>
<dbReference type="InterPro" id="IPR001451">
    <property type="entry name" value="Hexapep"/>
</dbReference>
<comment type="similarity">
    <text evidence="2">Belongs to the DegT/DnrJ/EryC1 family.</text>
</comment>
<evidence type="ECO:0000256" key="1">
    <source>
        <dbReference type="ARBA" id="ARBA00022898"/>
    </source>
</evidence>
<dbReference type="OrthoDB" id="422066at2759"/>
<dbReference type="InterPro" id="IPR015424">
    <property type="entry name" value="PyrdxlP-dep_Trfase"/>
</dbReference>
<dbReference type="Pfam" id="PF14602">
    <property type="entry name" value="Hexapep_2"/>
    <property type="match status" value="2"/>
</dbReference>
<dbReference type="GO" id="GO:0000271">
    <property type="term" value="P:polysaccharide biosynthetic process"/>
    <property type="evidence" value="ECO:0007669"/>
    <property type="project" value="TreeGrafter"/>
</dbReference>
<dbReference type="InterPro" id="IPR000653">
    <property type="entry name" value="DegT/StrS_aminotransferase"/>
</dbReference>
<dbReference type="GO" id="GO:0008483">
    <property type="term" value="F:transaminase activity"/>
    <property type="evidence" value="ECO:0007669"/>
    <property type="project" value="TreeGrafter"/>
</dbReference>
<dbReference type="Pfam" id="PF01041">
    <property type="entry name" value="DegT_DnrJ_EryC1"/>
    <property type="match status" value="1"/>
</dbReference>
<name>A0A7R8WUZ2_9CRUS</name>
<feature type="non-terminal residue" evidence="3">
    <location>
        <position position="1"/>
    </location>
</feature>
<dbReference type="EMBL" id="OB672757">
    <property type="protein sequence ID" value="CAD7235438.1"/>
    <property type="molecule type" value="Genomic_DNA"/>
</dbReference>
<protein>
    <submittedName>
        <fullName evidence="3">Uncharacterized protein</fullName>
    </submittedName>
</protein>
<dbReference type="InterPro" id="IPR015422">
    <property type="entry name" value="PyrdxlP-dep_Trfase_small"/>
</dbReference>
<dbReference type="InterPro" id="IPR015421">
    <property type="entry name" value="PyrdxlP-dep_Trfase_major"/>
</dbReference>
<dbReference type="SUPFAM" id="SSF53383">
    <property type="entry name" value="PLP-dependent transferases"/>
    <property type="match status" value="1"/>
</dbReference>
<gene>
    <name evidence="3" type="ORF">CTOB1V02_LOCUS13253</name>
</gene>
<dbReference type="Gene3D" id="2.20.70.110">
    <property type="match status" value="1"/>
</dbReference>
<keyword evidence="1" id="KW-0663">Pyridoxal phosphate</keyword>
<dbReference type="Gene3D" id="2.160.10.10">
    <property type="entry name" value="Hexapeptide repeat proteins"/>
    <property type="match status" value="1"/>
</dbReference>
<dbReference type="CDD" id="cd03358">
    <property type="entry name" value="LbH_WxcM_N_like"/>
    <property type="match status" value="1"/>
</dbReference>
<dbReference type="AlphaFoldDB" id="A0A7R8WUZ2"/>
<dbReference type="CDD" id="cd00616">
    <property type="entry name" value="AHBA_syn"/>
    <property type="match status" value="1"/>
</dbReference>
<reference evidence="3" key="1">
    <citation type="submission" date="2020-11" db="EMBL/GenBank/DDBJ databases">
        <authorList>
            <person name="Tran Van P."/>
        </authorList>
    </citation>
    <scope>NUCLEOTIDE SEQUENCE</scope>
</reference>
<dbReference type="InterPro" id="IPR011004">
    <property type="entry name" value="Trimer_LpxA-like_sf"/>
</dbReference>